<accession>A0ABR4H8G8</accession>
<sequence>MDGNIGSDEDDEEDEEYEDKGRKAEYDGGWACLCNKLAAEHPEHPYTDFEGYDLLDILQNLILGFIEVKDCWKSSGLCARISGSKMDTITGLLGRMFLTLPANLESATFSIPTRASRTQPSARLNSEMHDRLQLRKLMRKDTVCKKAKIGCDDYDITAMTSAECKKHKFNRKDPLGKQELDTIKDGLVMQLG</sequence>
<organism evidence="2 3">
    <name type="scientific">Aspergillus granulosus</name>
    <dbReference type="NCBI Taxonomy" id="176169"/>
    <lineage>
        <taxon>Eukaryota</taxon>
        <taxon>Fungi</taxon>
        <taxon>Dikarya</taxon>
        <taxon>Ascomycota</taxon>
        <taxon>Pezizomycotina</taxon>
        <taxon>Eurotiomycetes</taxon>
        <taxon>Eurotiomycetidae</taxon>
        <taxon>Eurotiales</taxon>
        <taxon>Aspergillaceae</taxon>
        <taxon>Aspergillus</taxon>
        <taxon>Aspergillus subgen. Nidulantes</taxon>
    </lineage>
</organism>
<name>A0ABR4H8G8_9EURO</name>
<evidence type="ECO:0000313" key="2">
    <source>
        <dbReference type="EMBL" id="KAL2811697.1"/>
    </source>
</evidence>
<keyword evidence="3" id="KW-1185">Reference proteome</keyword>
<feature type="compositionally biased region" description="Acidic residues" evidence="1">
    <location>
        <begin position="7"/>
        <end position="18"/>
    </location>
</feature>
<feature type="region of interest" description="Disordered" evidence="1">
    <location>
        <begin position="1"/>
        <end position="22"/>
    </location>
</feature>
<dbReference type="Proteomes" id="UP001610334">
    <property type="component" value="Unassembled WGS sequence"/>
</dbReference>
<gene>
    <name evidence="2" type="ORF">BJX63DRAFT_433208</name>
</gene>
<proteinExistence type="predicted"/>
<protein>
    <submittedName>
        <fullName evidence="2">Uncharacterized protein</fullName>
    </submittedName>
</protein>
<comment type="caution">
    <text evidence="2">The sequence shown here is derived from an EMBL/GenBank/DDBJ whole genome shotgun (WGS) entry which is preliminary data.</text>
</comment>
<reference evidence="2 3" key="1">
    <citation type="submission" date="2024-07" db="EMBL/GenBank/DDBJ databases">
        <title>Section-level genome sequencing and comparative genomics of Aspergillus sections Usti and Cavernicolus.</title>
        <authorList>
            <consortium name="Lawrence Berkeley National Laboratory"/>
            <person name="Nybo J.L."/>
            <person name="Vesth T.C."/>
            <person name="Theobald S."/>
            <person name="Frisvad J.C."/>
            <person name="Larsen T.O."/>
            <person name="Kjaerboelling I."/>
            <person name="Rothschild-Mancinelli K."/>
            <person name="Lyhne E.K."/>
            <person name="Kogle M.E."/>
            <person name="Barry K."/>
            <person name="Clum A."/>
            <person name="Na H."/>
            <person name="Ledsgaard L."/>
            <person name="Lin J."/>
            <person name="Lipzen A."/>
            <person name="Kuo A."/>
            <person name="Riley R."/>
            <person name="Mondo S."/>
            <person name="Labutti K."/>
            <person name="Haridas S."/>
            <person name="Pangalinan J."/>
            <person name="Salamov A.A."/>
            <person name="Simmons B.A."/>
            <person name="Magnuson J.K."/>
            <person name="Chen J."/>
            <person name="Drula E."/>
            <person name="Henrissat B."/>
            <person name="Wiebenga A."/>
            <person name="Lubbers R.J."/>
            <person name="Gomes A.C."/>
            <person name="Makela M.R."/>
            <person name="Stajich J."/>
            <person name="Grigoriev I.V."/>
            <person name="Mortensen U.H."/>
            <person name="De Vries R.P."/>
            <person name="Baker S.E."/>
            <person name="Andersen M.R."/>
        </authorList>
    </citation>
    <scope>NUCLEOTIDE SEQUENCE [LARGE SCALE GENOMIC DNA]</scope>
    <source>
        <strain evidence="2 3">CBS 588.65</strain>
    </source>
</reference>
<evidence type="ECO:0000256" key="1">
    <source>
        <dbReference type="SAM" id="MobiDB-lite"/>
    </source>
</evidence>
<evidence type="ECO:0000313" key="3">
    <source>
        <dbReference type="Proteomes" id="UP001610334"/>
    </source>
</evidence>
<dbReference type="EMBL" id="JBFXLT010000055">
    <property type="protein sequence ID" value="KAL2811697.1"/>
    <property type="molecule type" value="Genomic_DNA"/>
</dbReference>